<gene>
    <name evidence="2" type="ORF">HF086_007055</name>
</gene>
<evidence type="ECO:0000313" key="2">
    <source>
        <dbReference type="EMBL" id="KAH9630631.1"/>
    </source>
</evidence>
<feature type="region of interest" description="Disordered" evidence="1">
    <location>
        <begin position="1"/>
        <end position="60"/>
    </location>
</feature>
<sequence>MQTTRESSRQKRCNKRRNSRKKSLSPSDLKCTRGETKTDSKLNGKRSLSEGSVKVKHRKSNIRRTLTHPFTCSDDIRDVSMIGVFNKSVKVDPAPPESDESNLPPTSSDRDTEDDGRLSRPAPQRSRWDSGSEMDSLVSTVVRRASARRRRTPANPVIKRDVRFTDSCHIALKHVSLFLQHHLEAWTLIHCEFVDSSKGSSEPDPGAFRPVFGWGCESEHKNVDGAEEKTTRSVSNVL</sequence>
<name>A0A922SA00_SPOEX</name>
<dbReference type="AlphaFoldDB" id="A0A922SA00"/>
<feature type="compositionally biased region" description="Basic residues" evidence="1">
    <location>
        <begin position="10"/>
        <end position="23"/>
    </location>
</feature>
<dbReference type="Proteomes" id="UP000814243">
    <property type="component" value="Unassembled WGS sequence"/>
</dbReference>
<feature type="region of interest" description="Disordered" evidence="1">
    <location>
        <begin position="89"/>
        <end position="135"/>
    </location>
</feature>
<dbReference type="EMBL" id="JACEFF010000815">
    <property type="protein sequence ID" value="KAH9630631.1"/>
    <property type="molecule type" value="Genomic_DNA"/>
</dbReference>
<reference evidence="2" key="1">
    <citation type="journal article" date="2021" name="G3 (Bethesda)">
        <title>Genome and transcriptome analysis of the beet armyworm Spodoptera exigua reveals targets for pest control. .</title>
        <authorList>
            <person name="Simon S."/>
            <person name="Breeschoten T."/>
            <person name="Jansen H.J."/>
            <person name="Dirks R.P."/>
            <person name="Schranz M.E."/>
            <person name="Ros V.I.D."/>
        </authorList>
    </citation>
    <scope>NUCLEOTIDE SEQUENCE</scope>
    <source>
        <strain evidence="2">TB_SE_WUR_2020</strain>
    </source>
</reference>
<protein>
    <submittedName>
        <fullName evidence="2">Uncharacterized protein</fullName>
    </submittedName>
</protein>
<comment type="caution">
    <text evidence="2">The sequence shown here is derived from an EMBL/GenBank/DDBJ whole genome shotgun (WGS) entry which is preliminary data.</text>
</comment>
<proteinExistence type="predicted"/>
<evidence type="ECO:0000313" key="3">
    <source>
        <dbReference type="Proteomes" id="UP000814243"/>
    </source>
</evidence>
<evidence type="ECO:0000256" key="1">
    <source>
        <dbReference type="SAM" id="MobiDB-lite"/>
    </source>
</evidence>
<feature type="compositionally biased region" description="Basic and acidic residues" evidence="1">
    <location>
        <begin position="30"/>
        <end position="42"/>
    </location>
</feature>
<accession>A0A922SA00</accession>
<organism evidence="2 3">
    <name type="scientific">Spodoptera exigua</name>
    <name type="common">Beet armyworm</name>
    <name type="synonym">Noctua fulgens</name>
    <dbReference type="NCBI Taxonomy" id="7107"/>
    <lineage>
        <taxon>Eukaryota</taxon>
        <taxon>Metazoa</taxon>
        <taxon>Ecdysozoa</taxon>
        <taxon>Arthropoda</taxon>
        <taxon>Hexapoda</taxon>
        <taxon>Insecta</taxon>
        <taxon>Pterygota</taxon>
        <taxon>Neoptera</taxon>
        <taxon>Endopterygota</taxon>
        <taxon>Lepidoptera</taxon>
        <taxon>Glossata</taxon>
        <taxon>Ditrysia</taxon>
        <taxon>Noctuoidea</taxon>
        <taxon>Noctuidae</taxon>
        <taxon>Amphipyrinae</taxon>
        <taxon>Spodoptera</taxon>
    </lineage>
</organism>